<dbReference type="Proteomes" id="UP000693972">
    <property type="component" value="Unassembled WGS sequence"/>
</dbReference>
<organism evidence="3">
    <name type="scientific">Gymnodinialimonas phycosphaerae</name>
    <dbReference type="NCBI Taxonomy" id="2841589"/>
    <lineage>
        <taxon>Bacteria</taxon>
        <taxon>Pseudomonadati</taxon>
        <taxon>Pseudomonadota</taxon>
        <taxon>Alphaproteobacteria</taxon>
        <taxon>Rhodobacterales</taxon>
        <taxon>Paracoccaceae</taxon>
        <taxon>Gymnodinialimonas</taxon>
    </lineage>
</organism>
<dbReference type="EMBL" id="CP078073">
    <property type="protein sequence ID" value="QXL88553.1"/>
    <property type="molecule type" value="Genomic_DNA"/>
</dbReference>
<keyword evidence="2" id="KW-1133">Transmembrane helix</keyword>
<protein>
    <submittedName>
        <fullName evidence="3">Uncharacterized protein</fullName>
    </submittedName>
</protein>
<keyword evidence="2" id="KW-0812">Transmembrane</keyword>
<evidence type="ECO:0000256" key="2">
    <source>
        <dbReference type="SAM" id="Phobius"/>
    </source>
</evidence>
<evidence type="ECO:0000256" key="1">
    <source>
        <dbReference type="SAM" id="MobiDB-lite"/>
    </source>
</evidence>
<keyword evidence="4" id="KW-1185">Reference proteome</keyword>
<feature type="transmembrane region" description="Helical" evidence="2">
    <location>
        <begin position="6"/>
        <end position="27"/>
    </location>
</feature>
<proteinExistence type="predicted"/>
<evidence type="ECO:0000313" key="4">
    <source>
        <dbReference type="Proteomes" id="UP000693972"/>
    </source>
</evidence>
<dbReference type="EMBL" id="JAIMBW010000001">
    <property type="protein sequence ID" value="MBY4891777.1"/>
    <property type="molecule type" value="Genomic_DNA"/>
</dbReference>
<feature type="compositionally biased region" description="Basic residues" evidence="1">
    <location>
        <begin position="38"/>
        <end position="60"/>
    </location>
</feature>
<feature type="region of interest" description="Disordered" evidence="1">
    <location>
        <begin position="34"/>
        <end position="60"/>
    </location>
</feature>
<reference evidence="3 4" key="1">
    <citation type="submission" date="2021-07" db="EMBL/GenBank/DDBJ databases">
        <title>Karlodiniumbacter phycospheric gen. nov., sp. nov., a phycosphere bacterium isolated from karlodinium veneficum.</title>
        <authorList>
            <person name="Peng Y."/>
            <person name="Jiang L."/>
            <person name="Lee J."/>
        </authorList>
    </citation>
    <scope>NUCLEOTIDE SEQUENCE</scope>
    <source>
        <strain evidence="3 4">N5</strain>
    </source>
</reference>
<sequence length="60" mass="6770">MEIMLWAFGGVAAVVAAIIAAALWVVFVRDREAPNTRNHSRARTRRARRKHRKGGGRTTR</sequence>
<name>A0A975YGK1_9RHOB</name>
<accession>A0A975YGK1</accession>
<dbReference type="RefSeq" id="WP_257891621.1">
    <property type="nucleotide sequence ID" value="NZ_JAIMBW010000001.1"/>
</dbReference>
<gene>
    <name evidence="3" type="ORF">KUL25_03235</name>
</gene>
<evidence type="ECO:0000313" key="3">
    <source>
        <dbReference type="EMBL" id="QXL88553.1"/>
    </source>
</evidence>
<dbReference type="AlphaFoldDB" id="A0A975YGK1"/>
<keyword evidence="2" id="KW-0472">Membrane</keyword>